<keyword evidence="7 10" id="KW-0505">Motor protein</keyword>
<evidence type="ECO:0000256" key="8">
    <source>
        <dbReference type="ARBA" id="ARBA00023203"/>
    </source>
</evidence>
<dbReference type="CDD" id="cd15760">
    <property type="entry name" value="FYVE_scVPS27p_like"/>
    <property type="match status" value="1"/>
</dbReference>
<keyword evidence="1" id="KW-0479">Metal-binding</keyword>
<feature type="region of interest" description="Disordered" evidence="11">
    <location>
        <begin position="1228"/>
        <end position="1250"/>
    </location>
</feature>
<sequence length="1527" mass="171684">MEVGTEVWAQCDEHVWASGVVLDCQEVRATGRVKVKLDNGDIVTRTYMDSESDGNQVFIRNTARDYVHMPCLMGMEHLHEPALLHALSERFQHDHVYTYIGDILLAMNPFKELPLYSEHQINHYKAALGQGSQAPDAARKAPHVFAIAAKAYHGLLHADAGRNQSILVSGESGSGKTETTKFLMQFLTAVGREKEHTQDAGDDHDHDQQIVEIGKRILQTNPILESFGNARTIRNDNSSRFGKFIKLQFGAQNEIIGAEISSYLLEKVRLIHQSPDERSFHIFYELLEGADSDMMEALGLSREVQYELLNHYTPSTRRNSLGRQYASRFCQTVEAFDDTGVEEEERTQIFQVLAALLHLGNVNFTSTPQSTGQGGAIEDVVGVTESSRNHLVKCAELLGVSAEELESLLLTREITAGSDVLLLRVNAEQAKDICRSVAKTIYGRLFTWIVGRLSDGINYRESLLSMTGEGEEPVKTIGILDIFGFESLDSNGFEQLCINYANERLQAQFNEFVFVKEQDLYMSEGINWTSISYPSNAPCLALFDDKANGLFSLLDQECMIPKGTNQALSTKFYRYHGGGELISDFPSTSHPDPSSPVKVNISQKYTLPLLVTSFGRYLHQNDSIRKEAKSLSANSPFSASKMDRVKHQFVVHHFAGRVCYRIEEFLEKNQDLLPMDARQLLLSSKNDTVSSLGLMNSQLERRVSDSINGARRRSSLLRGPSVSAQFKGQLDLLIDEISHTEAHYIRCLKPNEDKQADVFDRKRVVEQLRSVGVLEALRVARAGYASRLSHQAFYDRFFSLRRAAGTSSHNAEAFALQTCAWLLKELNNDGNGFRYAAMNSGVSARDFNKVAQDDGVQMGKTTVFCKREVINYFLHRRAEVREHGAVAVQKQYRALVARRSFQRLRHGIIAFQSLVRGHVTRIHVRAFRKLQLAGAARVIQRAAKQWMAHRSQLHERVRIFMLRRYFEYFNRGCVAQRQQKVKTAEQPVGAEEDSTDLQSCASLDEKYASEGAPEAAVISEEGSEEEEFKVEAPVSVRKHGKHRSRKQSMSDDEGGFSSRRKASQARKKKSVKDVPVYDHLNKRNRRLESEIVRLQQMLVDSQSSRRSHGVADRLPPRKNSRAVHSRRHYHDEYETKPTHGGRRVKTRRSMSLDELEFSEDGHESDEDNDENDASDDDDHDLPLPRRAQSVYHSQRQTKVSKLTRKIEELDAKCQFLEHLVARTGYEDPRSSLASMGYSQRSSGPGSGPWDRRNYGHERASFQTYHRPSTYMQEGPLPPPRSIDGESTGGMEGILRNLQQQMEMLRQSVAHKEEAPASYHHHHHQRHHEIGSSTSSVPTRSSTSNHSQGSHGHGGDYAYASSHQVPPSPHHSTTSMHSPTHAPPTPSFMTPRGPPRSAPAYFNSTPRAAPRIVKWARANHCFECEEAFSLFVRRHHCRMCGNSFCHEHSSRRVSIFGIGFDDEPVRVCDTCFGDFYTQAAHQDPYCGSVAPGSMASALGIGSTPRHFPSAFNGPSPPPSSSFPHTSAA</sequence>
<dbReference type="InterPro" id="IPR013083">
    <property type="entry name" value="Znf_RING/FYVE/PHD"/>
</dbReference>
<dbReference type="Pfam" id="PF00063">
    <property type="entry name" value="Myosin_head"/>
    <property type="match status" value="2"/>
</dbReference>
<keyword evidence="6 10" id="KW-0518">Myosin</keyword>
<keyword evidence="3 9" id="KW-0863">Zinc-finger</keyword>
<comment type="similarity">
    <text evidence="10">Belongs to the TRAFAC class myosin-kinesin ATPase superfamily. Myosin family.</text>
</comment>
<evidence type="ECO:0000256" key="7">
    <source>
        <dbReference type="ARBA" id="ARBA00023175"/>
    </source>
</evidence>
<evidence type="ECO:0000259" key="12">
    <source>
        <dbReference type="PROSITE" id="PS50178"/>
    </source>
</evidence>
<feature type="region of interest" description="Disordered" evidence="11">
    <location>
        <begin position="1268"/>
        <end position="1289"/>
    </location>
</feature>
<evidence type="ECO:0000256" key="9">
    <source>
        <dbReference type="PROSITE-ProRule" id="PRU00091"/>
    </source>
</evidence>
<dbReference type="GO" id="GO:0000146">
    <property type="term" value="F:microfilament motor activity"/>
    <property type="evidence" value="ECO:0007669"/>
    <property type="project" value="TreeGrafter"/>
</dbReference>
<dbReference type="Gene3D" id="3.40.850.10">
    <property type="entry name" value="Kinesin motor domain"/>
    <property type="match status" value="2"/>
</dbReference>
<dbReference type="Gene3D" id="3.30.40.10">
    <property type="entry name" value="Zinc/RING finger domain, C3HC4 (zinc finger)"/>
    <property type="match status" value="1"/>
</dbReference>
<dbReference type="GO" id="GO:0005524">
    <property type="term" value="F:ATP binding"/>
    <property type="evidence" value="ECO:0007669"/>
    <property type="project" value="UniProtKB-UniRule"/>
</dbReference>
<keyword evidence="2 10" id="KW-0547">Nucleotide-binding</keyword>
<dbReference type="InterPro" id="IPR000306">
    <property type="entry name" value="Znf_FYVE"/>
</dbReference>
<reference evidence="14" key="2">
    <citation type="journal article" date="2023" name="Microbiol Resour">
        <title>Decontamination and Annotation of the Draft Genome Sequence of the Oomycete Lagenidium giganteum ARSEF 373.</title>
        <authorList>
            <person name="Morgan W.R."/>
            <person name="Tartar A."/>
        </authorList>
    </citation>
    <scope>NUCLEOTIDE SEQUENCE</scope>
    <source>
        <strain evidence="14">ARSEF 373</strain>
    </source>
</reference>
<dbReference type="Gene3D" id="1.20.5.190">
    <property type="match status" value="1"/>
</dbReference>
<evidence type="ECO:0000313" key="15">
    <source>
        <dbReference type="Proteomes" id="UP001146120"/>
    </source>
</evidence>
<evidence type="ECO:0000313" key="14">
    <source>
        <dbReference type="EMBL" id="DBA01336.1"/>
    </source>
</evidence>
<dbReference type="PROSITE" id="PS51456">
    <property type="entry name" value="MYOSIN_MOTOR"/>
    <property type="match status" value="1"/>
</dbReference>
<dbReference type="GO" id="GO:0051015">
    <property type="term" value="F:actin filament binding"/>
    <property type="evidence" value="ECO:0007669"/>
    <property type="project" value="TreeGrafter"/>
</dbReference>
<evidence type="ECO:0000256" key="3">
    <source>
        <dbReference type="ARBA" id="ARBA00022771"/>
    </source>
</evidence>
<dbReference type="InterPro" id="IPR036961">
    <property type="entry name" value="Kinesin_motor_dom_sf"/>
</dbReference>
<feature type="region of interest" description="Disordered" evidence="11">
    <location>
        <begin position="1309"/>
        <end position="1402"/>
    </location>
</feature>
<feature type="compositionally biased region" description="Pro residues" evidence="11">
    <location>
        <begin position="1380"/>
        <end position="1396"/>
    </location>
</feature>
<feature type="compositionally biased region" description="Low complexity" evidence="11">
    <location>
        <begin position="1360"/>
        <end position="1379"/>
    </location>
</feature>
<accession>A0AAV2Z4W1</accession>
<dbReference type="InterPro" id="IPR011011">
    <property type="entry name" value="Znf_FYVE_PHD"/>
</dbReference>
<feature type="compositionally biased region" description="Basic residues" evidence="11">
    <location>
        <begin position="1139"/>
        <end position="1148"/>
    </location>
</feature>
<feature type="region of interest" description="Actin-binding" evidence="10">
    <location>
        <begin position="730"/>
        <end position="752"/>
    </location>
</feature>
<feature type="region of interest" description="Disordered" evidence="11">
    <location>
        <begin position="1012"/>
        <end position="1080"/>
    </location>
</feature>
<evidence type="ECO:0000256" key="11">
    <source>
        <dbReference type="SAM" id="MobiDB-lite"/>
    </source>
</evidence>
<evidence type="ECO:0000256" key="4">
    <source>
        <dbReference type="ARBA" id="ARBA00022833"/>
    </source>
</evidence>
<keyword evidence="8 10" id="KW-0009">Actin-binding</keyword>
<feature type="region of interest" description="Disordered" evidence="11">
    <location>
        <begin position="1099"/>
        <end position="1197"/>
    </location>
</feature>
<dbReference type="Gene3D" id="6.20.240.20">
    <property type="match status" value="1"/>
</dbReference>
<name>A0AAV2Z4W1_9STRA</name>
<dbReference type="GO" id="GO:0016020">
    <property type="term" value="C:membrane"/>
    <property type="evidence" value="ECO:0007669"/>
    <property type="project" value="TreeGrafter"/>
</dbReference>
<feature type="compositionally biased region" description="Basic residues" evidence="11">
    <location>
        <begin position="1036"/>
        <end position="1046"/>
    </location>
</feature>
<dbReference type="Gene3D" id="1.10.10.820">
    <property type="match status" value="1"/>
</dbReference>
<dbReference type="SUPFAM" id="SSF52540">
    <property type="entry name" value="P-loop containing nucleoside triphosphate hydrolases"/>
    <property type="match status" value="1"/>
</dbReference>
<feature type="domain" description="Myosin motor" evidence="13">
    <location>
        <begin position="67"/>
        <end position="878"/>
    </location>
</feature>
<keyword evidence="5 10" id="KW-0067">ATP-binding</keyword>
<protein>
    <submittedName>
        <fullName evidence="14">Uncharacterized protein</fullName>
    </submittedName>
</protein>
<dbReference type="GO" id="GO:0007015">
    <property type="term" value="P:actin filament organization"/>
    <property type="evidence" value="ECO:0007669"/>
    <property type="project" value="TreeGrafter"/>
</dbReference>
<dbReference type="SMART" id="SM00242">
    <property type="entry name" value="MYSc"/>
    <property type="match status" value="1"/>
</dbReference>
<comment type="caution">
    <text evidence="14">The sequence shown here is derived from an EMBL/GenBank/DDBJ whole genome shotgun (WGS) entry which is preliminary data.</text>
</comment>
<dbReference type="PROSITE" id="PS50096">
    <property type="entry name" value="IQ"/>
    <property type="match status" value="2"/>
</dbReference>
<dbReference type="EMBL" id="DAKRPA010000049">
    <property type="protein sequence ID" value="DBA01336.1"/>
    <property type="molecule type" value="Genomic_DNA"/>
</dbReference>
<feature type="binding site" evidence="10">
    <location>
        <begin position="170"/>
        <end position="177"/>
    </location>
    <ligand>
        <name>ATP</name>
        <dbReference type="ChEBI" id="CHEBI:30616"/>
    </ligand>
</feature>
<dbReference type="GO" id="GO:0016459">
    <property type="term" value="C:myosin complex"/>
    <property type="evidence" value="ECO:0007669"/>
    <property type="project" value="UniProtKB-KW"/>
</dbReference>
<dbReference type="SUPFAM" id="SSF57903">
    <property type="entry name" value="FYVE/PHD zinc finger"/>
    <property type="match status" value="1"/>
</dbReference>
<dbReference type="PANTHER" id="PTHR13140">
    <property type="entry name" value="MYOSIN"/>
    <property type="match status" value="1"/>
</dbReference>
<keyword evidence="4" id="KW-0862">Zinc</keyword>
<dbReference type="SMART" id="SM00064">
    <property type="entry name" value="FYVE"/>
    <property type="match status" value="1"/>
</dbReference>
<organism evidence="14 15">
    <name type="scientific">Lagenidium giganteum</name>
    <dbReference type="NCBI Taxonomy" id="4803"/>
    <lineage>
        <taxon>Eukaryota</taxon>
        <taxon>Sar</taxon>
        <taxon>Stramenopiles</taxon>
        <taxon>Oomycota</taxon>
        <taxon>Peronosporomycetes</taxon>
        <taxon>Pythiales</taxon>
        <taxon>Pythiaceae</taxon>
    </lineage>
</organism>
<evidence type="ECO:0000256" key="10">
    <source>
        <dbReference type="PROSITE-ProRule" id="PRU00782"/>
    </source>
</evidence>
<dbReference type="Gene3D" id="1.20.58.530">
    <property type="match status" value="2"/>
</dbReference>
<dbReference type="InterPro" id="IPR001609">
    <property type="entry name" value="Myosin_head_motor_dom-like"/>
</dbReference>
<feature type="compositionally biased region" description="Basic and acidic residues" evidence="11">
    <location>
        <begin position="1071"/>
        <end position="1080"/>
    </location>
</feature>
<evidence type="ECO:0000256" key="2">
    <source>
        <dbReference type="ARBA" id="ARBA00022741"/>
    </source>
</evidence>
<feature type="compositionally biased region" description="Polar residues" evidence="11">
    <location>
        <begin position="1231"/>
        <end position="1243"/>
    </location>
</feature>
<dbReference type="PANTHER" id="PTHR13140:SF845">
    <property type="entry name" value="MYOSIN-LIKE PROTEIN"/>
    <property type="match status" value="1"/>
</dbReference>
<dbReference type="PROSITE" id="PS50178">
    <property type="entry name" value="ZF_FYVE"/>
    <property type="match status" value="1"/>
</dbReference>
<dbReference type="Pfam" id="PF01363">
    <property type="entry name" value="FYVE"/>
    <property type="match status" value="1"/>
</dbReference>
<keyword evidence="15" id="KW-1185">Reference proteome</keyword>
<dbReference type="Proteomes" id="UP001146120">
    <property type="component" value="Unassembled WGS sequence"/>
</dbReference>
<evidence type="ECO:0000256" key="6">
    <source>
        <dbReference type="ARBA" id="ARBA00023123"/>
    </source>
</evidence>
<evidence type="ECO:0000256" key="1">
    <source>
        <dbReference type="ARBA" id="ARBA00022723"/>
    </source>
</evidence>
<dbReference type="InterPro" id="IPR017455">
    <property type="entry name" value="Znf_FYVE-rel"/>
</dbReference>
<dbReference type="PRINTS" id="PR00193">
    <property type="entry name" value="MYOSINHEAVY"/>
</dbReference>
<dbReference type="Gene3D" id="1.20.120.720">
    <property type="entry name" value="Myosin VI head, motor domain, U50 subdomain"/>
    <property type="match status" value="2"/>
</dbReference>
<proteinExistence type="inferred from homology"/>
<evidence type="ECO:0000256" key="5">
    <source>
        <dbReference type="ARBA" id="ARBA00022840"/>
    </source>
</evidence>
<evidence type="ECO:0000259" key="13">
    <source>
        <dbReference type="PROSITE" id="PS51456"/>
    </source>
</evidence>
<feature type="compositionally biased region" description="Acidic residues" evidence="11">
    <location>
        <begin position="1153"/>
        <end position="1179"/>
    </location>
</feature>
<feature type="region of interest" description="Disordered" evidence="11">
    <location>
        <begin position="1507"/>
        <end position="1527"/>
    </location>
</feature>
<feature type="compositionally biased region" description="Basic residues" evidence="11">
    <location>
        <begin position="1116"/>
        <end position="1128"/>
    </location>
</feature>
<feature type="domain" description="FYVE-type" evidence="12">
    <location>
        <begin position="1414"/>
        <end position="1475"/>
    </location>
</feature>
<feature type="compositionally biased region" description="Low complexity" evidence="11">
    <location>
        <begin position="1331"/>
        <end position="1349"/>
    </location>
</feature>
<dbReference type="InterPro" id="IPR027417">
    <property type="entry name" value="P-loop_NTPase"/>
</dbReference>
<dbReference type="GO" id="GO:0008270">
    <property type="term" value="F:zinc ion binding"/>
    <property type="evidence" value="ECO:0007669"/>
    <property type="project" value="UniProtKB-KW"/>
</dbReference>
<reference evidence="14" key="1">
    <citation type="submission" date="2022-11" db="EMBL/GenBank/DDBJ databases">
        <authorList>
            <person name="Morgan W.R."/>
            <person name="Tartar A."/>
        </authorList>
    </citation>
    <scope>NUCLEOTIDE SEQUENCE</scope>
    <source>
        <strain evidence="14">ARSEF 373</strain>
    </source>
</reference>
<gene>
    <name evidence="14" type="ORF">N0F65_001575</name>
</gene>
<dbReference type="GO" id="GO:0005737">
    <property type="term" value="C:cytoplasm"/>
    <property type="evidence" value="ECO:0007669"/>
    <property type="project" value="TreeGrafter"/>
</dbReference>
<feature type="compositionally biased region" description="Basic residues" evidence="11">
    <location>
        <begin position="1058"/>
        <end position="1070"/>
    </location>
</feature>